<dbReference type="OrthoDB" id="8244198at2"/>
<gene>
    <name evidence="2" type="ORF">FHG66_01400</name>
</gene>
<comment type="caution">
    <text evidence="2">The sequence shown here is derived from an EMBL/GenBank/DDBJ whole genome shotgun (WGS) entry which is preliminary data.</text>
</comment>
<dbReference type="InterPro" id="IPR009506">
    <property type="entry name" value="YjiS-like"/>
</dbReference>
<name>A0A5C4N5I7_9RHOB</name>
<sequence>MAYAHDTRHATSGVSLGQRFSDLRVALGERIGRYRLYRETLAELSTLTDRELNDLGLSSAEIRGVAHKAAYGF</sequence>
<dbReference type="Proteomes" id="UP000305887">
    <property type="component" value="Unassembled WGS sequence"/>
</dbReference>
<dbReference type="RefSeq" id="WP_139074892.1">
    <property type="nucleotide sequence ID" value="NZ_VDFU01000001.1"/>
</dbReference>
<dbReference type="EMBL" id="VDFU01000001">
    <property type="protein sequence ID" value="TNC52973.1"/>
    <property type="molecule type" value="Genomic_DNA"/>
</dbReference>
<dbReference type="Pfam" id="PF06568">
    <property type="entry name" value="YjiS-like"/>
    <property type="match status" value="1"/>
</dbReference>
<protein>
    <submittedName>
        <fullName evidence="2">DUF1127 domain-containing protein</fullName>
    </submittedName>
</protein>
<dbReference type="AlphaFoldDB" id="A0A5C4N5I7"/>
<organism evidence="2 3">
    <name type="scientific">Rubellimicrobium rubrum</name>
    <dbReference type="NCBI Taxonomy" id="2585369"/>
    <lineage>
        <taxon>Bacteria</taxon>
        <taxon>Pseudomonadati</taxon>
        <taxon>Pseudomonadota</taxon>
        <taxon>Alphaproteobacteria</taxon>
        <taxon>Rhodobacterales</taxon>
        <taxon>Roseobacteraceae</taxon>
        <taxon>Rubellimicrobium</taxon>
    </lineage>
</organism>
<evidence type="ECO:0000313" key="3">
    <source>
        <dbReference type="Proteomes" id="UP000305887"/>
    </source>
</evidence>
<keyword evidence="3" id="KW-1185">Reference proteome</keyword>
<proteinExistence type="predicted"/>
<evidence type="ECO:0000259" key="1">
    <source>
        <dbReference type="Pfam" id="PF06568"/>
    </source>
</evidence>
<feature type="domain" description="YjiS-like" evidence="1">
    <location>
        <begin position="29"/>
        <end position="63"/>
    </location>
</feature>
<reference evidence="2 3" key="1">
    <citation type="submission" date="2019-06" db="EMBL/GenBank/DDBJ databases">
        <title>YIM 131921 draft genome.</title>
        <authorList>
            <person name="Jiang L."/>
        </authorList>
    </citation>
    <scope>NUCLEOTIDE SEQUENCE [LARGE SCALE GENOMIC DNA]</scope>
    <source>
        <strain evidence="2 3">YIM 131921</strain>
    </source>
</reference>
<accession>A0A5C4N5I7</accession>
<evidence type="ECO:0000313" key="2">
    <source>
        <dbReference type="EMBL" id="TNC52973.1"/>
    </source>
</evidence>